<keyword evidence="1" id="KW-1015">Disulfide bond</keyword>
<name>T1FU44_HELRO</name>
<dbReference type="CDD" id="cd00053">
    <property type="entry name" value="EGF"/>
    <property type="match status" value="1"/>
</dbReference>
<dbReference type="Pfam" id="PF00008">
    <property type="entry name" value="EGF"/>
    <property type="match status" value="1"/>
</dbReference>
<dbReference type="STRING" id="6412.T1FU44"/>
<keyword evidence="1" id="KW-0245">EGF-like domain</keyword>
<keyword evidence="3" id="KW-0812">Transmembrane</keyword>
<keyword evidence="3" id="KW-0472">Membrane</keyword>
<evidence type="ECO:0000256" key="3">
    <source>
        <dbReference type="SAM" id="Phobius"/>
    </source>
</evidence>
<evidence type="ECO:0000259" key="4">
    <source>
        <dbReference type="PROSITE" id="PS50026"/>
    </source>
</evidence>
<dbReference type="SMART" id="SM00181">
    <property type="entry name" value="EGF"/>
    <property type="match status" value="1"/>
</dbReference>
<reference evidence="7" key="1">
    <citation type="submission" date="2012-12" db="EMBL/GenBank/DDBJ databases">
        <authorList>
            <person name="Hellsten U."/>
            <person name="Grimwood J."/>
            <person name="Chapman J.A."/>
            <person name="Shapiro H."/>
            <person name="Aerts A."/>
            <person name="Otillar R.P."/>
            <person name="Terry A.Y."/>
            <person name="Boore J.L."/>
            <person name="Simakov O."/>
            <person name="Marletaz F."/>
            <person name="Cho S.-J."/>
            <person name="Edsinger-Gonzales E."/>
            <person name="Havlak P."/>
            <person name="Kuo D.-H."/>
            <person name="Larsson T."/>
            <person name="Lv J."/>
            <person name="Arendt D."/>
            <person name="Savage R."/>
            <person name="Osoegawa K."/>
            <person name="de Jong P."/>
            <person name="Lindberg D.R."/>
            <person name="Seaver E.C."/>
            <person name="Weisblat D.A."/>
            <person name="Putnam N.H."/>
            <person name="Grigoriev I.V."/>
            <person name="Rokhsar D.S."/>
        </authorList>
    </citation>
    <scope>NUCLEOTIDE SEQUENCE</scope>
</reference>
<feature type="compositionally biased region" description="Low complexity" evidence="2">
    <location>
        <begin position="55"/>
        <end position="80"/>
    </location>
</feature>
<evidence type="ECO:0000256" key="1">
    <source>
        <dbReference type="PROSITE-ProRule" id="PRU00076"/>
    </source>
</evidence>
<dbReference type="InParanoid" id="T1FU44"/>
<sequence>MLQMVREQHLHQRELHHLCNFQQCKHLRKLKIQQHHEQLLAQTTLVATPGPAFPQTPTASTSVSTTTPRTTPANTTPRSSVSVPVTSVVVPSIAPAAASTTALVTSVVSTLTPALPTALSSATTTTSQPSTTFNIGITTMIPLATITTTTTSTTTTTTKAFVNTPTVTPINIISSTLFAATTMTPQPFTPPPTVPTIPIIPTLPPMPTMFTMGPTNFNTAAFTALPPANSIAQDVNSANVNIVLMFCNMYTYPSTTNDQYVIQLRNQIANYIGNGFDQYRIAQITVSSNPDSGQMVAEFVIRPGLPSNPNPPNDYIIQKLKEKSFNIVDLNGNKLATNCELSSVIPWTEYWSCPNRKCENGGSCRVNNAGRYSCICKSGYVGNYCDINLWPLLCLPIIFFLAALTTLFLCLYLRRRKRRLGTAFKGFKSITTTSDTTKTSNTTDNTTDSKANPSPSTAANDKKKVDNESTVKVKPSPKPLQTFYLPYNKPLTVGFSDVQFNDINADNSGSNPPQFMADRGAISKTGASLYGGGNAVASIYGGRSILTQPIEDPDIYYQTMGQKMALAYNDYTFVPTGRISTAGSVVFHGQNRGSNGGNIYNTVGNNVTATMSSRDHDDDVANDGTGYYHALGQKLAITFND</sequence>
<evidence type="ECO:0000313" key="5">
    <source>
        <dbReference type="EMBL" id="ESO00363.1"/>
    </source>
</evidence>
<keyword evidence="3" id="KW-1133">Transmembrane helix</keyword>
<dbReference type="PROSITE" id="PS50026">
    <property type="entry name" value="EGF_3"/>
    <property type="match status" value="1"/>
</dbReference>
<feature type="disulfide bond" evidence="1">
    <location>
        <begin position="376"/>
        <end position="385"/>
    </location>
</feature>
<evidence type="ECO:0000313" key="7">
    <source>
        <dbReference type="Proteomes" id="UP000015101"/>
    </source>
</evidence>
<dbReference type="InterPro" id="IPR000742">
    <property type="entry name" value="EGF"/>
</dbReference>
<dbReference type="CTD" id="20212340"/>
<dbReference type="AlphaFoldDB" id="T1FU44"/>
<feature type="transmembrane region" description="Helical" evidence="3">
    <location>
        <begin position="389"/>
        <end position="413"/>
    </location>
</feature>
<evidence type="ECO:0000256" key="2">
    <source>
        <dbReference type="SAM" id="MobiDB-lite"/>
    </source>
</evidence>
<feature type="region of interest" description="Disordered" evidence="2">
    <location>
        <begin position="434"/>
        <end position="473"/>
    </location>
</feature>
<dbReference type="PROSITE" id="PS00022">
    <property type="entry name" value="EGF_1"/>
    <property type="match status" value="1"/>
</dbReference>
<proteinExistence type="predicted"/>
<gene>
    <name evidence="6" type="primary">20212340</name>
    <name evidence="5" type="ORF">HELRODRAFT_192605</name>
</gene>
<comment type="caution">
    <text evidence="1">Lacks conserved residue(s) required for the propagation of feature annotation.</text>
</comment>
<dbReference type="EMBL" id="KB096945">
    <property type="protein sequence ID" value="ESO00363.1"/>
    <property type="molecule type" value="Genomic_DNA"/>
</dbReference>
<dbReference type="PROSITE" id="PS01186">
    <property type="entry name" value="EGF_2"/>
    <property type="match status" value="1"/>
</dbReference>
<reference evidence="6" key="3">
    <citation type="submission" date="2015-06" db="UniProtKB">
        <authorList>
            <consortium name="EnsemblMetazoa"/>
        </authorList>
    </citation>
    <scope>IDENTIFICATION</scope>
</reference>
<dbReference type="Gene3D" id="2.10.25.10">
    <property type="entry name" value="Laminin"/>
    <property type="match status" value="1"/>
</dbReference>
<feature type="compositionally biased region" description="Basic and acidic residues" evidence="2">
    <location>
        <begin position="460"/>
        <end position="471"/>
    </location>
</feature>
<protein>
    <recommendedName>
        <fullName evidence="4">EGF-like domain-containing protein</fullName>
    </recommendedName>
</protein>
<dbReference type="RefSeq" id="XP_009021413.1">
    <property type="nucleotide sequence ID" value="XM_009023165.1"/>
</dbReference>
<dbReference type="Proteomes" id="UP000015101">
    <property type="component" value="Unassembled WGS sequence"/>
</dbReference>
<dbReference type="KEGG" id="hro:HELRODRAFT_192605"/>
<keyword evidence="7" id="KW-1185">Reference proteome</keyword>
<evidence type="ECO:0000313" key="6">
    <source>
        <dbReference type="EnsemblMetazoa" id="HelroP192605"/>
    </source>
</evidence>
<feature type="region of interest" description="Disordered" evidence="2">
    <location>
        <begin position="50"/>
        <end position="80"/>
    </location>
</feature>
<dbReference type="EMBL" id="AMQM01005424">
    <property type="status" value="NOT_ANNOTATED_CDS"/>
    <property type="molecule type" value="Genomic_DNA"/>
</dbReference>
<accession>T1FU44</accession>
<reference evidence="5 7" key="2">
    <citation type="journal article" date="2013" name="Nature">
        <title>Insights into bilaterian evolution from three spiralian genomes.</title>
        <authorList>
            <person name="Simakov O."/>
            <person name="Marletaz F."/>
            <person name="Cho S.J."/>
            <person name="Edsinger-Gonzales E."/>
            <person name="Havlak P."/>
            <person name="Hellsten U."/>
            <person name="Kuo D.H."/>
            <person name="Larsson T."/>
            <person name="Lv J."/>
            <person name="Arendt D."/>
            <person name="Savage R."/>
            <person name="Osoegawa K."/>
            <person name="de Jong P."/>
            <person name="Grimwood J."/>
            <person name="Chapman J.A."/>
            <person name="Shapiro H."/>
            <person name="Aerts A."/>
            <person name="Otillar R.P."/>
            <person name="Terry A.Y."/>
            <person name="Boore J.L."/>
            <person name="Grigoriev I.V."/>
            <person name="Lindberg D.R."/>
            <person name="Seaver E.C."/>
            <person name="Weisblat D.A."/>
            <person name="Putnam N.H."/>
            <person name="Rokhsar D.S."/>
        </authorList>
    </citation>
    <scope>NUCLEOTIDE SEQUENCE</scope>
</reference>
<organism evidence="6 7">
    <name type="scientific">Helobdella robusta</name>
    <name type="common">Californian leech</name>
    <dbReference type="NCBI Taxonomy" id="6412"/>
    <lineage>
        <taxon>Eukaryota</taxon>
        <taxon>Metazoa</taxon>
        <taxon>Spiralia</taxon>
        <taxon>Lophotrochozoa</taxon>
        <taxon>Annelida</taxon>
        <taxon>Clitellata</taxon>
        <taxon>Hirudinea</taxon>
        <taxon>Rhynchobdellida</taxon>
        <taxon>Glossiphoniidae</taxon>
        <taxon>Helobdella</taxon>
    </lineage>
</organism>
<dbReference type="EnsemblMetazoa" id="HelroT192605">
    <property type="protein sequence ID" value="HelroP192605"/>
    <property type="gene ID" value="HelroG192605"/>
</dbReference>
<feature type="domain" description="EGF-like" evidence="4">
    <location>
        <begin position="349"/>
        <end position="386"/>
    </location>
</feature>
<dbReference type="SUPFAM" id="SSF57196">
    <property type="entry name" value="EGF/Laminin"/>
    <property type="match status" value="1"/>
</dbReference>
<feature type="compositionally biased region" description="Low complexity" evidence="2">
    <location>
        <begin position="434"/>
        <end position="450"/>
    </location>
</feature>
<dbReference type="GeneID" id="20212340"/>
<dbReference type="HOGENOM" id="CLU_427167_0_0_1"/>